<evidence type="ECO:0000313" key="1">
    <source>
        <dbReference type="EMBL" id="MDK2594382.1"/>
    </source>
</evidence>
<dbReference type="Proteomes" id="UP001231915">
    <property type="component" value="Unassembled WGS sequence"/>
</dbReference>
<dbReference type="EMBL" id="JASJUT010000002">
    <property type="protein sequence ID" value="MDK2594382.1"/>
    <property type="molecule type" value="Genomic_DNA"/>
</dbReference>
<name>A0ABT7EH61_9GAMM</name>
<comment type="caution">
    <text evidence="1">The sequence shown here is derived from an EMBL/GenBank/DDBJ whole genome shotgun (WGS) entry which is preliminary data.</text>
</comment>
<organism evidence="1 2">
    <name type="scientific">Pseudoalteromonas obscura</name>
    <dbReference type="NCBI Taxonomy" id="3048491"/>
    <lineage>
        <taxon>Bacteria</taxon>
        <taxon>Pseudomonadati</taxon>
        <taxon>Pseudomonadota</taxon>
        <taxon>Gammaproteobacteria</taxon>
        <taxon>Alteromonadales</taxon>
        <taxon>Pseudoalteromonadaceae</taxon>
        <taxon>Pseudoalteromonas</taxon>
    </lineage>
</organism>
<evidence type="ECO:0008006" key="3">
    <source>
        <dbReference type="Google" id="ProtNLM"/>
    </source>
</evidence>
<gene>
    <name evidence="1" type="ORF">QNM18_04790</name>
</gene>
<protein>
    <recommendedName>
        <fullName evidence="3">Alginate lyase</fullName>
    </recommendedName>
</protein>
<sequence length="212" mass="22876">MTNLFKGNVVPSGYLNVSGSSVSFNELAGVETSLPIPVTPFATYNVQPDGGTATRFRIREFMIDGTERGNSSYSDGAWTEYAYIPGAGVASVQIYYKNTSDTATGLIFKKAGVKTIDTNGNVNSLVVSNLVPVHASKLSIDADPSAERLMLIDRNTGELLQHRLLDTQFLTLTLPLKYSQEQSISCLVFDNELVYSGGIMDGVQCESADLAQ</sequence>
<dbReference type="RefSeq" id="WP_284136534.1">
    <property type="nucleotide sequence ID" value="NZ_JASJUT010000002.1"/>
</dbReference>
<evidence type="ECO:0000313" key="2">
    <source>
        <dbReference type="Proteomes" id="UP001231915"/>
    </source>
</evidence>
<keyword evidence="2" id="KW-1185">Reference proteome</keyword>
<reference evidence="1 2" key="1">
    <citation type="submission" date="2023-05" db="EMBL/GenBank/DDBJ databases">
        <title>Pseudoalteromonas ardens sp. nov., Pseudoalteromonas obscura sp. nov., and Pseudoalteromonas umbrosa sp. nov., isolated from the coral Montipora capitata.</title>
        <authorList>
            <person name="Thomas E.M."/>
            <person name="Smith E.M."/>
            <person name="Papke E."/>
            <person name="Shlafstein M.D."/>
            <person name="Oline D.K."/>
            <person name="Videau P."/>
            <person name="Saw J.H."/>
            <person name="Strangman W.K."/>
            <person name="Ushijima B."/>
        </authorList>
    </citation>
    <scope>NUCLEOTIDE SEQUENCE [LARGE SCALE GENOMIC DNA]</scope>
    <source>
        <strain evidence="1 2">P94</strain>
    </source>
</reference>
<accession>A0ABT7EH61</accession>
<proteinExistence type="predicted"/>